<dbReference type="AlphaFoldDB" id="W6ALG8"/>
<dbReference type="SUPFAM" id="SSF51998">
    <property type="entry name" value="PFL-like glycyl radical enzymes"/>
    <property type="match status" value="1"/>
</dbReference>
<dbReference type="HOGENOM" id="CLU_3189182_0_0_14"/>
<dbReference type="EMBL" id="CP006720">
    <property type="protein sequence ID" value="AHI57545.1"/>
    <property type="molecule type" value="Genomic_DNA"/>
</dbReference>
<name>W6ALG8_9MOLU</name>
<reference evidence="1 2" key="1">
    <citation type="submission" date="2013-09" db="EMBL/GenBank/DDBJ databases">
        <title>Complete genome sequence of Spiroplasma mirum suckling mouse cataract agent.</title>
        <authorList>
            <person name="Landry C.A."/>
            <person name="Bastian F.O."/>
            <person name="Thune R.L."/>
        </authorList>
    </citation>
    <scope>NUCLEOTIDE SEQUENCE [LARGE SCALE GENOMIC DNA]</scope>
    <source>
        <strain evidence="1 2">SMCA</strain>
    </source>
</reference>
<dbReference type="STRING" id="838561.P344_00860"/>
<keyword evidence="2" id="KW-1185">Reference proteome</keyword>
<gene>
    <name evidence="1" type="ORF">P344_00860</name>
</gene>
<dbReference type="InterPro" id="IPR012833">
    <property type="entry name" value="NrdD"/>
</dbReference>
<evidence type="ECO:0000313" key="1">
    <source>
        <dbReference type="EMBL" id="AHI57545.1"/>
    </source>
</evidence>
<dbReference type="Gene3D" id="3.20.70.20">
    <property type="match status" value="1"/>
</dbReference>
<organism evidence="1 2">
    <name type="scientific">Spiroplasma mirum ATCC 29335</name>
    <dbReference type="NCBI Taxonomy" id="838561"/>
    <lineage>
        <taxon>Bacteria</taxon>
        <taxon>Bacillati</taxon>
        <taxon>Mycoplasmatota</taxon>
        <taxon>Mollicutes</taxon>
        <taxon>Entomoplasmatales</taxon>
        <taxon>Spiroplasmataceae</taxon>
        <taxon>Spiroplasma</taxon>
    </lineage>
</organism>
<dbReference type="PATRIC" id="fig|838561.3.peg.167"/>
<dbReference type="KEGG" id="smia:P344_00860"/>
<sequence>MDVKKYEIISGVNDSNYYINSFHVDVKQNISIFEKIKKKYHSTQLH</sequence>
<accession>W6ALG8</accession>
<protein>
    <submittedName>
        <fullName evidence="1">Uncharacterized protein</fullName>
    </submittedName>
</protein>
<dbReference type="GO" id="GO:0008998">
    <property type="term" value="F:ribonucleoside-triphosphate reductase (thioredoxin) activity"/>
    <property type="evidence" value="ECO:0007669"/>
    <property type="project" value="InterPro"/>
</dbReference>
<dbReference type="Proteomes" id="UP000019260">
    <property type="component" value="Chromosome"/>
</dbReference>
<dbReference type="Pfam" id="PF13597">
    <property type="entry name" value="NRDD"/>
    <property type="match status" value="1"/>
</dbReference>
<proteinExistence type="predicted"/>
<dbReference type="GO" id="GO:0006260">
    <property type="term" value="P:DNA replication"/>
    <property type="evidence" value="ECO:0007669"/>
    <property type="project" value="InterPro"/>
</dbReference>
<evidence type="ECO:0000313" key="2">
    <source>
        <dbReference type="Proteomes" id="UP000019260"/>
    </source>
</evidence>